<keyword evidence="4" id="KW-0413">Isomerase</keyword>
<comment type="caution">
    <text evidence="9">The sequence shown here is derived from an EMBL/GenBank/DDBJ whole genome shotgun (WGS) entry which is preliminary data.</text>
</comment>
<evidence type="ECO:0000313" key="10">
    <source>
        <dbReference type="Proteomes" id="UP001521222"/>
    </source>
</evidence>
<gene>
    <name evidence="9" type="ORF">SLS59_002225</name>
</gene>
<keyword evidence="3" id="KW-0697">Rotamase</keyword>
<dbReference type="InterPro" id="IPR029000">
    <property type="entry name" value="Cyclophilin-like_dom_sf"/>
</dbReference>
<proteinExistence type="predicted"/>
<feature type="compositionally biased region" description="Polar residues" evidence="7">
    <location>
        <begin position="14"/>
        <end position="24"/>
    </location>
</feature>
<dbReference type="EMBL" id="JAKIXB020000006">
    <property type="protein sequence ID" value="KAL1607262.1"/>
    <property type="molecule type" value="Genomic_DNA"/>
</dbReference>
<keyword evidence="10" id="KW-1185">Reference proteome</keyword>
<feature type="compositionally biased region" description="Basic and acidic residues" evidence="7">
    <location>
        <begin position="305"/>
        <end position="320"/>
    </location>
</feature>
<dbReference type="PROSITE" id="PS00170">
    <property type="entry name" value="CSA_PPIASE_1"/>
    <property type="match status" value="1"/>
</dbReference>
<evidence type="ECO:0000256" key="5">
    <source>
        <dbReference type="ARBA" id="ARBA00029569"/>
    </source>
</evidence>
<dbReference type="SUPFAM" id="SSF50891">
    <property type="entry name" value="Cyclophilin-like"/>
    <property type="match status" value="1"/>
</dbReference>
<feature type="region of interest" description="Disordered" evidence="7">
    <location>
        <begin position="300"/>
        <end position="320"/>
    </location>
</feature>
<evidence type="ECO:0000313" key="9">
    <source>
        <dbReference type="EMBL" id="KAL1607262.1"/>
    </source>
</evidence>
<dbReference type="PANTHER" id="PTHR45625">
    <property type="entry name" value="PEPTIDYL-PROLYL CIS-TRANS ISOMERASE-RELATED"/>
    <property type="match status" value="1"/>
</dbReference>
<dbReference type="Pfam" id="PF00160">
    <property type="entry name" value="Pro_isomerase"/>
    <property type="match status" value="1"/>
</dbReference>
<dbReference type="InterPro" id="IPR020892">
    <property type="entry name" value="Cyclophilin-type_PPIase_CS"/>
</dbReference>
<feature type="region of interest" description="Disordered" evidence="7">
    <location>
        <begin position="1"/>
        <end position="55"/>
    </location>
</feature>
<dbReference type="PANTHER" id="PTHR45625:SF4">
    <property type="entry name" value="PEPTIDYLPROLYL ISOMERASE DOMAIN AND WD REPEAT-CONTAINING PROTEIN 1"/>
    <property type="match status" value="1"/>
</dbReference>
<evidence type="ECO:0000259" key="8">
    <source>
        <dbReference type="PROSITE" id="PS50072"/>
    </source>
</evidence>
<sequence length="367" mass="40096">MNKLKNLFKHDSSDSPTESAAPSHTQGGSAPASTTSAQAPQSGTATHVSSDKPSGVLMTTNYGDITIALYSDKTPRTCQNFAGLADAGKYDGVIFHRVIPQFMLQGGDPTGTGRGGESIWGGKFEDEFDNSLLHTGPGVMSMANSGPGTNGSQFFITLAPTPHLNGKHTVFGQVVDGLDVVEKIGSALMNELHDHVDTKLSNCDWLSPKIDTRHREYDNRFKKSKRLFAEHKVTIIAPHIAAAAAKLPSAELKLKVAEYEIQRKTDGCKRLEAKHLNACKSEIRAKKEYKLLVKIVEPHTSQLESKTEPEEKDVMAENEKPKEELTMLRAQLESRTVECEAKDTVIAELTKDCKVLVASNKQEILDL</sequence>
<feature type="compositionally biased region" description="Low complexity" evidence="7">
    <location>
        <begin position="25"/>
        <end position="46"/>
    </location>
</feature>
<comment type="catalytic activity">
    <reaction evidence="1">
        <text>[protein]-peptidylproline (omega=180) = [protein]-peptidylproline (omega=0)</text>
        <dbReference type="Rhea" id="RHEA:16237"/>
        <dbReference type="Rhea" id="RHEA-COMP:10747"/>
        <dbReference type="Rhea" id="RHEA-COMP:10748"/>
        <dbReference type="ChEBI" id="CHEBI:83833"/>
        <dbReference type="ChEBI" id="CHEBI:83834"/>
        <dbReference type="EC" id="5.2.1.8"/>
    </reaction>
</comment>
<feature type="domain" description="PPIase cyclophilin-type" evidence="8">
    <location>
        <begin position="60"/>
        <end position="184"/>
    </location>
</feature>
<evidence type="ECO:0000256" key="6">
    <source>
        <dbReference type="ARBA" id="ARBA00040798"/>
    </source>
</evidence>
<evidence type="ECO:0000256" key="3">
    <source>
        <dbReference type="ARBA" id="ARBA00023110"/>
    </source>
</evidence>
<organism evidence="9 10">
    <name type="scientific">Nothophoma quercina</name>
    <dbReference type="NCBI Taxonomy" id="749835"/>
    <lineage>
        <taxon>Eukaryota</taxon>
        <taxon>Fungi</taxon>
        <taxon>Dikarya</taxon>
        <taxon>Ascomycota</taxon>
        <taxon>Pezizomycotina</taxon>
        <taxon>Dothideomycetes</taxon>
        <taxon>Pleosporomycetidae</taxon>
        <taxon>Pleosporales</taxon>
        <taxon>Pleosporineae</taxon>
        <taxon>Didymellaceae</taxon>
        <taxon>Nothophoma</taxon>
    </lineage>
</organism>
<evidence type="ECO:0000256" key="7">
    <source>
        <dbReference type="SAM" id="MobiDB-lite"/>
    </source>
</evidence>
<dbReference type="PRINTS" id="PR00153">
    <property type="entry name" value="CSAPPISMRASE"/>
</dbReference>
<dbReference type="Proteomes" id="UP001521222">
    <property type="component" value="Unassembled WGS sequence"/>
</dbReference>
<accession>A0ABR3RS44</accession>
<evidence type="ECO:0000256" key="4">
    <source>
        <dbReference type="ARBA" id="ARBA00023235"/>
    </source>
</evidence>
<dbReference type="EC" id="5.2.1.8" evidence="2"/>
<reference evidence="9 10" key="1">
    <citation type="submission" date="2024-02" db="EMBL/GenBank/DDBJ databases">
        <title>De novo assembly and annotation of 12 fungi associated with fruit tree decline syndrome in Ontario, Canada.</title>
        <authorList>
            <person name="Sulman M."/>
            <person name="Ellouze W."/>
            <person name="Ilyukhin E."/>
        </authorList>
    </citation>
    <scope>NUCLEOTIDE SEQUENCE [LARGE SCALE GENOMIC DNA]</scope>
    <source>
        <strain evidence="9 10">M97-236</strain>
    </source>
</reference>
<evidence type="ECO:0000256" key="2">
    <source>
        <dbReference type="ARBA" id="ARBA00013194"/>
    </source>
</evidence>
<dbReference type="PROSITE" id="PS50072">
    <property type="entry name" value="CSA_PPIASE_2"/>
    <property type="match status" value="1"/>
</dbReference>
<evidence type="ECO:0000256" key="1">
    <source>
        <dbReference type="ARBA" id="ARBA00000971"/>
    </source>
</evidence>
<dbReference type="Gene3D" id="2.40.100.10">
    <property type="entry name" value="Cyclophilin-like"/>
    <property type="match status" value="1"/>
</dbReference>
<dbReference type="InterPro" id="IPR044666">
    <property type="entry name" value="Cyclophilin_A-like"/>
</dbReference>
<dbReference type="InterPro" id="IPR002130">
    <property type="entry name" value="Cyclophilin-type_PPIase_dom"/>
</dbReference>
<name>A0ABR3RS44_9PLEO</name>
<protein>
    <recommendedName>
        <fullName evidence="6">Peptidyl-prolyl cis-trans isomerase-like 1</fullName>
        <ecNumber evidence="2">5.2.1.8</ecNumber>
    </recommendedName>
    <alternativeName>
        <fullName evidence="5">Rotamase</fullName>
    </alternativeName>
</protein>